<dbReference type="AlphaFoldDB" id="A0A3A1U996"/>
<organism evidence="1 2">
    <name type="scientific">Amnibacterium setariae</name>
    <dbReference type="NCBI Taxonomy" id="2306585"/>
    <lineage>
        <taxon>Bacteria</taxon>
        <taxon>Bacillati</taxon>
        <taxon>Actinomycetota</taxon>
        <taxon>Actinomycetes</taxon>
        <taxon>Micrococcales</taxon>
        <taxon>Microbacteriaceae</taxon>
        <taxon>Amnibacterium</taxon>
    </lineage>
</organism>
<dbReference type="Pfam" id="PF13692">
    <property type="entry name" value="Glyco_trans_1_4"/>
    <property type="match status" value="1"/>
</dbReference>
<name>A0A3A1U996_9MICO</name>
<evidence type="ECO:0000313" key="1">
    <source>
        <dbReference type="EMBL" id="RIX29936.1"/>
    </source>
</evidence>
<keyword evidence="2" id="KW-1185">Reference proteome</keyword>
<gene>
    <name evidence="1" type="ORF">D1781_00165</name>
</gene>
<keyword evidence="1" id="KW-0808">Transferase</keyword>
<comment type="caution">
    <text evidence="1">The sequence shown here is derived from an EMBL/GenBank/DDBJ whole genome shotgun (WGS) entry which is preliminary data.</text>
</comment>
<dbReference type="PANTHER" id="PTHR12526">
    <property type="entry name" value="GLYCOSYLTRANSFERASE"/>
    <property type="match status" value="1"/>
</dbReference>
<dbReference type="Gene3D" id="3.40.50.2000">
    <property type="entry name" value="Glycogen Phosphorylase B"/>
    <property type="match status" value="2"/>
</dbReference>
<protein>
    <submittedName>
        <fullName evidence="1">Glycosyltransferase</fullName>
    </submittedName>
</protein>
<dbReference type="OrthoDB" id="506201at2"/>
<dbReference type="EMBL" id="QXTG01000001">
    <property type="protein sequence ID" value="RIX29936.1"/>
    <property type="molecule type" value="Genomic_DNA"/>
</dbReference>
<evidence type="ECO:0000313" key="2">
    <source>
        <dbReference type="Proteomes" id="UP000265742"/>
    </source>
</evidence>
<sequence>MRAAPGPERPLRVLLVCGRLDPERDGVSDYVVRLAAALSARGAVVRILHTGSATAVRGARSAGATWGPVALLRAARAARGADVVHVQFAPSMYGFRIGVGLLPLVLGRRRLVATLHEYGWWRWERRLPEGLWRRLEALRLADRETGLLVPRAGGVITTNRGHEDAVRRRFPGALPTATIPIGANVAVADAAATDDARRAVRHELGVPDGAALLAFFGFVHPVKGVRYLAAALAALREDGRDVHAVVVGGFESLALPADEAAAFETDLRADIAAAGVADRMHITGFRAPDAVSRILGAADAGVLPFTHGVTAKSGSLLTLLAHGLPTVVTAGEEAEPELVDGDRVVVVPAVRDGAALAAGLRRVLDDADLAEGVADRGARWAEEHDWDGIAERHLAVYVA</sequence>
<accession>A0A3A1U996</accession>
<reference evidence="2" key="1">
    <citation type="submission" date="2018-09" db="EMBL/GenBank/DDBJ databases">
        <authorList>
            <person name="Kim I."/>
        </authorList>
    </citation>
    <scope>NUCLEOTIDE SEQUENCE [LARGE SCALE GENOMIC DNA]</scope>
    <source>
        <strain evidence="2">DD4a</strain>
    </source>
</reference>
<dbReference type="SUPFAM" id="SSF53756">
    <property type="entry name" value="UDP-Glycosyltransferase/glycogen phosphorylase"/>
    <property type="match status" value="1"/>
</dbReference>
<dbReference type="Proteomes" id="UP000265742">
    <property type="component" value="Unassembled WGS sequence"/>
</dbReference>
<dbReference type="RefSeq" id="WP_119480299.1">
    <property type="nucleotide sequence ID" value="NZ_QXTG01000001.1"/>
</dbReference>
<dbReference type="GO" id="GO:0016740">
    <property type="term" value="F:transferase activity"/>
    <property type="evidence" value="ECO:0007669"/>
    <property type="project" value="UniProtKB-KW"/>
</dbReference>
<proteinExistence type="predicted"/>